<dbReference type="EMBL" id="JACHGV010000015">
    <property type="protein sequence ID" value="MBB6080965.1"/>
    <property type="molecule type" value="Genomic_DNA"/>
</dbReference>
<sequence>MHHADQVPIPASSRQKFLGRCAGAPSRILASWQEHRTWSRERRSAVRTFYKDLDLWAGAPLVGKDPRTGRPGVLESVAQLRGGRPIETITLDSLPLHVSGAVVIGEDQDTIAVSGLVSRRHRAHVILHELRHLLVDDGPTDGPGMAVHAHFDGVTIQSLEEQMQALPARIREELLTRPVRLRAGYPDDEELTCEVFARVVLPLLDLDPAGQSAGPLAAAFSNRRSI</sequence>
<organism evidence="1 2">
    <name type="scientific">Streptomyces paradoxus</name>
    <dbReference type="NCBI Taxonomy" id="66375"/>
    <lineage>
        <taxon>Bacteria</taxon>
        <taxon>Bacillati</taxon>
        <taxon>Actinomycetota</taxon>
        <taxon>Actinomycetes</taxon>
        <taxon>Kitasatosporales</taxon>
        <taxon>Streptomycetaceae</taxon>
        <taxon>Streptomyces</taxon>
    </lineage>
</organism>
<dbReference type="RefSeq" id="WP_184566369.1">
    <property type="nucleotide sequence ID" value="NZ_BAAARS010000012.1"/>
</dbReference>
<evidence type="ECO:0000313" key="2">
    <source>
        <dbReference type="Proteomes" id="UP000591537"/>
    </source>
</evidence>
<proteinExistence type="predicted"/>
<reference evidence="1 2" key="1">
    <citation type="submission" date="2020-08" db="EMBL/GenBank/DDBJ databases">
        <title>Genomic Encyclopedia of Type Strains, Phase IV (KMG-IV): sequencing the most valuable type-strain genomes for metagenomic binning, comparative biology and taxonomic classification.</title>
        <authorList>
            <person name="Goeker M."/>
        </authorList>
    </citation>
    <scope>NUCLEOTIDE SEQUENCE [LARGE SCALE GENOMIC DNA]</scope>
    <source>
        <strain evidence="1 2">DSM 43350</strain>
    </source>
</reference>
<comment type="caution">
    <text evidence="1">The sequence shown here is derived from an EMBL/GenBank/DDBJ whole genome shotgun (WGS) entry which is preliminary data.</text>
</comment>
<dbReference type="Proteomes" id="UP000591537">
    <property type="component" value="Unassembled WGS sequence"/>
</dbReference>
<accession>A0A7W9THR5</accession>
<evidence type="ECO:0008006" key="3">
    <source>
        <dbReference type="Google" id="ProtNLM"/>
    </source>
</evidence>
<dbReference type="AlphaFoldDB" id="A0A7W9THR5"/>
<keyword evidence="2" id="KW-1185">Reference proteome</keyword>
<gene>
    <name evidence="1" type="ORF">HNR57_006916</name>
</gene>
<name>A0A7W9THR5_9ACTN</name>
<protein>
    <recommendedName>
        <fullName evidence="3">IrrE N-terminal-like domain-containing protein</fullName>
    </recommendedName>
</protein>
<evidence type="ECO:0000313" key="1">
    <source>
        <dbReference type="EMBL" id="MBB6080965.1"/>
    </source>
</evidence>